<evidence type="ECO:0000259" key="13">
    <source>
        <dbReference type="PROSITE" id="PS50109"/>
    </source>
</evidence>
<keyword evidence="11 12" id="KW-0472">Membrane</keyword>
<evidence type="ECO:0000256" key="1">
    <source>
        <dbReference type="ARBA" id="ARBA00000085"/>
    </source>
</evidence>
<dbReference type="PROSITE" id="PS50109">
    <property type="entry name" value="HIS_KIN"/>
    <property type="match status" value="1"/>
</dbReference>
<organism evidence="15 16">
    <name type="scientific">Clostridium thailandense</name>
    <dbReference type="NCBI Taxonomy" id="2794346"/>
    <lineage>
        <taxon>Bacteria</taxon>
        <taxon>Bacillati</taxon>
        <taxon>Bacillota</taxon>
        <taxon>Clostridia</taxon>
        <taxon>Eubacteriales</taxon>
        <taxon>Clostridiaceae</taxon>
        <taxon>Clostridium</taxon>
    </lineage>
</organism>
<feature type="domain" description="HAMP" evidence="14">
    <location>
        <begin position="194"/>
        <end position="246"/>
    </location>
</feature>
<gene>
    <name evidence="15" type="ORF">I6U48_00205</name>
</gene>
<dbReference type="GO" id="GO:0000155">
    <property type="term" value="F:phosphorelay sensor kinase activity"/>
    <property type="evidence" value="ECO:0007669"/>
    <property type="project" value="InterPro"/>
</dbReference>
<keyword evidence="7" id="KW-0547">Nucleotide-binding</keyword>
<protein>
    <recommendedName>
        <fullName evidence="3">histidine kinase</fullName>
        <ecNumber evidence="3">2.7.13.3</ecNumber>
    </recommendedName>
</protein>
<keyword evidence="6" id="KW-0808">Transferase</keyword>
<evidence type="ECO:0000256" key="7">
    <source>
        <dbReference type="ARBA" id="ARBA00022741"/>
    </source>
</evidence>
<evidence type="ECO:0000256" key="10">
    <source>
        <dbReference type="ARBA" id="ARBA00023012"/>
    </source>
</evidence>
<evidence type="ECO:0000256" key="5">
    <source>
        <dbReference type="ARBA" id="ARBA00022553"/>
    </source>
</evidence>
<dbReference type="Pfam" id="PF00512">
    <property type="entry name" value="HisKA"/>
    <property type="match status" value="1"/>
</dbReference>
<dbReference type="AlphaFoldDB" id="A0A949WTD2"/>
<dbReference type="InterPro" id="IPR003661">
    <property type="entry name" value="HisK_dim/P_dom"/>
</dbReference>
<dbReference type="InterPro" id="IPR003660">
    <property type="entry name" value="HAMP_dom"/>
</dbReference>
<evidence type="ECO:0000256" key="11">
    <source>
        <dbReference type="ARBA" id="ARBA00023136"/>
    </source>
</evidence>
<evidence type="ECO:0000259" key="14">
    <source>
        <dbReference type="PROSITE" id="PS50885"/>
    </source>
</evidence>
<proteinExistence type="predicted"/>
<keyword evidence="4" id="KW-1003">Cell membrane</keyword>
<dbReference type="GO" id="GO:0005524">
    <property type="term" value="F:ATP binding"/>
    <property type="evidence" value="ECO:0007669"/>
    <property type="project" value="UniProtKB-KW"/>
</dbReference>
<dbReference type="CDD" id="cd00082">
    <property type="entry name" value="HisKA"/>
    <property type="match status" value="1"/>
</dbReference>
<dbReference type="SMART" id="SM00304">
    <property type="entry name" value="HAMP"/>
    <property type="match status" value="1"/>
</dbReference>
<dbReference type="RefSeq" id="WP_218318381.1">
    <property type="nucleotide sequence ID" value="NZ_JAEEGC010000002.1"/>
</dbReference>
<dbReference type="InterPro" id="IPR050398">
    <property type="entry name" value="HssS/ArlS-like"/>
</dbReference>
<comment type="catalytic activity">
    <reaction evidence="1">
        <text>ATP + protein L-histidine = ADP + protein N-phospho-L-histidine.</text>
        <dbReference type="EC" id="2.7.13.3"/>
    </reaction>
</comment>
<dbReference type="EC" id="2.7.13.3" evidence="3"/>
<dbReference type="SMART" id="SM00387">
    <property type="entry name" value="HATPase_c"/>
    <property type="match status" value="1"/>
</dbReference>
<feature type="transmembrane region" description="Helical" evidence="12">
    <location>
        <begin position="174"/>
        <end position="193"/>
    </location>
</feature>
<keyword evidence="12" id="KW-0812">Transmembrane</keyword>
<evidence type="ECO:0000256" key="8">
    <source>
        <dbReference type="ARBA" id="ARBA00022777"/>
    </source>
</evidence>
<sequence length="457" mass="53301">MRRLKDWPLAFQIWMVFTSVILIVFILLALYFSITIKSFFTNETYKTIETAQEGLIQRSLSKANPKEEAGLEASSNDIREVKHVRLSYSNDTENLTKIEKLIPDEEAAKGFLEKLKNQAEKQSSGTKKYAEKVGSSRILYLVKVSGKNKKGNFIVSYMWDSYRNSLAANLLKRVFSVMVIALIISLIAAKYLAQRLVIPLKELENRVRKIGKRQWHENINIDRKDEIGELSRSIEEMRKELVRQDEYEQTMLQQSSHDLKTPLMVIRSYVKAVEDGIYPKGDLESTMKVIDFEAERMQKRIKNLLYLTKIKYMAKHKNEFEKVYIKDTLEKVINSFIYNERNIKFELDINDIEVIGNEDQWIVVLENIIDNEMRYAKSVIRINTYEDDKQQYIVIYNDGEKIPEDKIEDIFEAFSKDKGGNFGLGLDIVKRIVTMYKGNIKAENEENGVSFIISLRK</sequence>
<evidence type="ECO:0000313" key="15">
    <source>
        <dbReference type="EMBL" id="MBV7271342.1"/>
    </source>
</evidence>
<evidence type="ECO:0000256" key="6">
    <source>
        <dbReference type="ARBA" id="ARBA00022679"/>
    </source>
</evidence>
<dbReference type="GO" id="GO:0005886">
    <property type="term" value="C:plasma membrane"/>
    <property type="evidence" value="ECO:0007669"/>
    <property type="project" value="UniProtKB-SubCell"/>
</dbReference>
<dbReference type="InterPro" id="IPR005467">
    <property type="entry name" value="His_kinase_dom"/>
</dbReference>
<reference evidence="15" key="1">
    <citation type="submission" date="2020-12" db="EMBL/GenBank/DDBJ databases">
        <title>Clostridium thailandense sp. nov., a novel acetogenic bacterium isolated from peat land soil in Thailand.</title>
        <authorList>
            <person name="Chaikitkaew S."/>
            <person name="Birkeland N.K."/>
        </authorList>
    </citation>
    <scope>NUCLEOTIDE SEQUENCE</scope>
    <source>
        <strain evidence="15">PL3</strain>
    </source>
</reference>
<dbReference type="SMART" id="SM00388">
    <property type="entry name" value="HisKA"/>
    <property type="match status" value="1"/>
</dbReference>
<evidence type="ECO:0000256" key="12">
    <source>
        <dbReference type="SAM" id="Phobius"/>
    </source>
</evidence>
<comment type="subcellular location">
    <subcellularLocation>
        <location evidence="2">Cell membrane</location>
        <topology evidence="2">Multi-pass membrane protein</topology>
    </subcellularLocation>
</comment>
<accession>A0A949WTD2</accession>
<dbReference type="PANTHER" id="PTHR45528">
    <property type="entry name" value="SENSOR HISTIDINE KINASE CPXA"/>
    <property type="match status" value="1"/>
</dbReference>
<comment type="caution">
    <text evidence="15">The sequence shown here is derived from an EMBL/GenBank/DDBJ whole genome shotgun (WGS) entry which is preliminary data.</text>
</comment>
<keyword evidence="9" id="KW-0067">ATP-binding</keyword>
<evidence type="ECO:0000256" key="9">
    <source>
        <dbReference type="ARBA" id="ARBA00022840"/>
    </source>
</evidence>
<name>A0A949WTD2_9CLOT</name>
<evidence type="ECO:0000313" key="16">
    <source>
        <dbReference type="Proteomes" id="UP000694308"/>
    </source>
</evidence>
<feature type="domain" description="Histidine kinase" evidence="13">
    <location>
        <begin position="254"/>
        <end position="457"/>
    </location>
</feature>
<dbReference type="CDD" id="cd06225">
    <property type="entry name" value="HAMP"/>
    <property type="match status" value="1"/>
</dbReference>
<feature type="transmembrane region" description="Helical" evidence="12">
    <location>
        <begin position="12"/>
        <end position="32"/>
    </location>
</feature>
<dbReference type="PROSITE" id="PS50885">
    <property type="entry name" value="HAMP"/>
    <property type="match status" value="1"/>
</dbReference>
<dbReference type="PANTHER" id="PTHR45528:SF1">
    <property type="entry name" value="SENSOR HISTIDINE KINASE CPXA"/>
    <property type="match status" value="1"/>
</dbReference>
<keyword evidence="10" id="KW-0902">Two-component regulatory system</keyword>
<keyword evidence="8 15" id="KW-0418">Kinase</keyword>
<keyword evidence="12" id="KW-1133">Transmembrane helix</keyword>
<evidence type="ECO:0000256" key="2">
    <source>
        <dbReference type="ARBA" id="ARBA00004651"/>
    </source>
</evidence>
<keyword evidence="5" id="KW-0597">Phosphoprotein</keyword>
<dbReference type="Proteomes" id="UP000694308">
    <property type="component" value="Unassembled WGS sequence"/>
</dbReference>
<dbReference type="InterPro" id="IPR003594">
    <property type="entry name" value="HATPase_dom"/>
</dbReference>
<dbReference type="Pfam" id="PF00672">
    <property type="entry name" value="HAMP"/>
    <property type="match status" value="1"/>
</dbReference>
<evidence type="ECO:0000256" key="4">
    <source>
        <dbReference type="ARBA" id="ARBA00022475"/>
    </source>
</evidence>
<dbReference type="Pfam" id="PF02518">
    <property type="entry name" value="HATPase_c"/>
    <property type="match status" value="1"/>
</dbReference>
<keyword evidence="16" id="KW-1185">Reference proteome</keyword>
<evidence type="ECO:0000256" key="3">
    <source>
        <dbReference type="ARBA" id="ARBA00012438"/>
    </source>
</evidence>
<dbReference type="EMBL" id="JAEEGC010000002">
    <property type="protein sequence ID" value="MBV7271342.1"/>
    <property type="molecule type" value="Genomic_DNA"/>
</dbReference>